<dbReference type="AlphaFoldDB" id="A0AAV2T2H4"/>
<protein>
    <recommendedName>
        <fullName evidence="3">Activator of Hsp90 ATPase AHSA1-like N-terminal domain-containing protein</fullName>
    </recommendedName>
</protein>
<sequence>MAKWGQGDPRWIVEERADAKNVNNWHWTEKNATQWSIDLITKLLRNLKVEDDEFDCKITDVSKCEGEAVVNNRKAKLIYLYEWRIEGDWSGHRKTGDNKTNFHGKVEVANLSEENTIDEVDVTVTCTSTSSDAEAVRKFMQTVGAKEVRSKLGSYLKQLKEEYGKNLILPTKEDVKKSNATDNKHPHSGFSHTPVHDSSRDEGQISKCPKDLTVKELTLSDEFFCTPDDLYKVLTTKELVQAFTRGEAIVDSVVDGQYCVFGGNVTGRFRTLEPGKTIQMQWRKREWPEGHHSILTILLESFEGGTRLNLTQTGVPAYDLENTTSGWRSNFFSALKQTYGYGGRMF</sequence>
<feature type="compositionally biased region" description="Basic and acidic residues" evidence="2">
    <location>
        <begin position="194"/>
        <end position="204"/>
    </location>
</feature>
<name>A0AAV2T2H4_CALDB</name>
<dbReference type="Gene3D" id="3.15.10.20">
    <property type="entry name" value="Activator of Hsp90 ATPase Aha1, N-terminal domain"/>
    <property type="match status" value="1"/>
</dbReference>
<evidence type="ECO:0000256" key="2">
    <source>
        <dbReference type="SAM" id="MobiDB-lite"/>
    </source>
</evidence>
<dbReference type="InterPro" id="IPR013538">
    <property type="entry name" value="ASHA1/2-like_C"/>
</dbReference>
<dbReference type="PANTHER" id="PTHR13009">
    <property type="entry name" value="HEAT SHOCK PROTEIN 90 HSP90 CO-CHAPERONE AHA-1"/>
    <property type="match status" value="1"/>
</dbReference>
<proteinExistence type="inferred from homology"/>
<dbReference type="Gene3D" id="3.30.530.20">
    <property type="match status" value="1"/>
</dbReference>
<comment type="caution">
    <text evidence="4">The sequence shown here is derived from an EMBL/GenBank/DDBJ whole genome shotgun (WGS) entry which is preliminary data.</text>
</comment>
<dbReference type="GO" id="GO:0001671">
    <property type="term" value="F:ATPase activator activity"/>
    <property type="evidence" value="ECO:0007669"/>
    <property type="project" value="InterPro"/>
</dbReference>
<accession>A0AAV2T2H4</accession>
<dbReference type="InterPro" id="IPR015310">
    <property type="entry name" value="AHSA1-like_N"/>
</dbReference>
<dbReference type="Pfam" id="PF08327">
    <property type="entry name" value="AHSA1"/>
    <property type="match status" value="1"/>
</dbReference>
<dbReference type="SUPFAM" id="SSF103111">
    <property type="entry name" value="Activator of Hsp90 ATPase, Aha1"/>
    <property type="match status" value="1"/>
</dbReference>
<dbReference type="CDD" id="cd08892">
    <property type="entry name" value="SRPBCC_Aha1"/>
    <property type="match status" value="1"/>
</dbReference>
<evidence type="ECO:0000313" key="4">
    <source>
        <dbReference type="EMBL" id="CAL5131016.1"/>
    </source>
</evidence>
<dbReference type="InterPro" id="IPR023393">
    <property type="entry name" value="START-like_dom_sf"/>
</dbReference>
<dbReference type="InterPro" id="IPR036338">
    <property type="entry name" value="Aha1"/>
</dbReference>
<dbReference type="Proteomes" id="UP001497525">
    <property type="component" value="Unassembled WGS sequence"/>
</dbReference>
<evidence type="ECO:0000256" key="1">
    <source>
        <dbReference type="ARBA" id="ARBA00006817"/>
    </source>
</evidence>
<gene>
    <name evidence="4" type="ORF">CDAUBV1_LOCUS3209</name>
</gene>
<dbReference type="GO" id="GO:0006457">
    <property type="term" value="P:protein folding"/>
    <property type="evidence" value="ECO:0007669"/>
    <property type="project" value="TreeGrafter"/>
</dbReference>
<dbReference type="EMBL" id="CAXLJL010000079">
    <property type="protein sequence ID" value="CAL5131016.1"/>
    <property type="molecule type" value="Genomic_DNA"/>
</dbReference>
<dbReference type="SMART" id="SM01000">
    <property type="entry name" value="Aha1_N"/>
    <property type="match status" value="1"/>
</dbReference>
<feature type="compositionally biased region" description="Basic and acidic residues" evidence="2">
    <location>
        <begin position="174"/>
        <end position="185"/>
    </location>
</feature>
<evidence type="ECO:0000259" key="3">
    <source>
        <dbReference type="SMART" id="SM01000"/>
    </source>
</evidence>
<dbReference type="Pfam" id="PF09229">
    <property type="entry name" value="Aha1_N"/>
    <property type="match status" value="1"/>
</dbReference>
<dbReference type="GO" id="GO:0051087">
    <property type="term" value="F:protein-folding chaperone binding"/>
    <property type="evidence" value="ECO:0007669"/>
    <property type="project" value="InterPro"/>
</dbReference>
<comment type="similarity">
    <text evidence="1">Belongs to the AHA1 family.</text>
</comment>
<dbReference type="GO" id="GO:0005829">
    <property type="term" value="C:cytosol"/>
    <property type="evidence" value="ECO:0007669"/>
    <property type="project" value="TreeGrafter"/>
</dbReference>
<organism evidence="4 5">
    <name type="scientific">Calicophoron daubneyi</name>
    <name type="common">Rumen fluke</name>
    <name type="synonym">Paramphistomum daubneyi</name>
    <dbReference type="NCBI Taxonomy" id="300641"/>
    <lineage>
        <taxon>Eukaryota</taxon>
        <taxon>Metazoa</taxon>
        <taxon>Spiralia</taxon>
        <taxon>Lophotrochozoa</taxon>
        <taxon>Platyhelminthes</taxon>
        <taxon>Trematoda</taxon>
        <taxon>Digenea</taxon>
        <taxon>Plagiorchiida</taxon>
        <taxon>Pronocephalata</taxon>
        <taxon>Paramphistomoidea</taxon>
        <taxon>Paramphistomidae</taxon>
        <taxon>Calicophoron</taxon>
    </lineage>
</organism>
<feature type="domain" description="Activator of Hsp90 ATPase AHSA1-like N-terminal" evidence="3">
    <location>
        <begin position="29"/>
        <end position="165"/>
    </location>
</feature>
<dbReference type="SUPFAM" id="SSF55961">
    <property type="entry name" value="Bet v1-like"/>
    <property type="match status" value="1"/>
</dbReference>
<reference evidence="4" key="1">
    <citation type="submission" date="2024-06" db="EMBL/GenBank/DDBJ databases">
        <authorList>
            <person name="Liu X."/>
            <person name="Lenzi L."/>
            <person name="Haldenby T S."/>
            <person name="Uol C."/>
        </authorList>
    </citation>
    <scope>NUCLEOTIDE SEQUENCE</scope>
</reference>
<feature type="region of interest" description="Disordered" evidence="2">
    <location>
        <begin position="174"/>
        <end position="204"/>
    </location>
</feature>
<dbReference type="PANTHER" id="PTHR13009:SF22">
    <property type="entry name" value="LD43819P"/>
    <property type="match status" value="1"/>
</dbReference>
<evidence type="ECO:0000313" key="5">
    <source>
        <dbReference type="Proteomes" id="UP001497525"/>
    </source>
</evidence>